<accession>E2A3E7</accession>
<feature type="compositionally biased region" description="Polar residues" evidence="2">
    <location>
        <begin position="141"/>
        <end position="158"/>
    </location>
</feature>
<dbReference type="EMBL" id="GL436428">
    <property type="protein sequence ID" value="EFN72011.1"/>
    <property type="molecule type" value="Genomic_DNA"/>
</dbReference>
<proteinExistence type="predicted"/>
<dbReference type="InParanoid" id="E2A3E7"/>
<reference evidence="3 4" key="1">
    <citation type="journal article" date="2010" name="Science">
        <title>Genomic comparison of the ants Camponotus floridanus and Harpegnathos saltator.</title>
        <authorList>
            <person name="Bonasio R."/>
            <person name="Zhang G."/>
            <person name="Ye C."/>
            <person name="Mutti N.S."/>
            <person name="Fang X."/>
            <person name="Qin N."/>
            <person name="Donahue G."/>
            <person name="Yang P."/>
            <person name="Li Q."/>
            <person name="Li C."/>
            <person name="Zhang P."/>
            <person name="Huang Z."/>
            <person name="Berger S.L."/>
            <person name="Reinberg D."/>
            <person name="Wang J."/>
            <person name="Liebig J."/>
        </authorList>
    </citation>
    <scope>NUCLEOTIDE SEQUENCE [LARGE SCALE GENOMIC DNA]</scope>
    <source>
        <strain evidence="4">C129</strain>
    </source>
</reference>
<feature type="region of interest" description="Disordered" evidence="2">
    <location>
        <begin position="386"/>
        <end position="429"/>
    </location>
</feature>
<dbReference type="Proteomes" id="UP000000311">
    <property type="component" value="Unassembled WGS sequence"/>
</dbReference>
<dbReference type="OMA" id="MERNNTD"/>
<feature type="compositionally biased region" description="Polar residues" evidence="2">
    <location>
        <begin position="261"/>
        <end position="278"/>
    </location>
</feature>
<sequence length="652" mass="75051">MSSPNSLIYNAKNETPQLNPNSELVSDHTPSQWWKYLESPNSKSNTSTRSRPKSISAVMTRTNVLETSTSESEREHILKKKKVQLKVSRRKSNSNAFLDVFNNAKVSVPLKLRMKQRKYSNLPNNSDKEVSEKKLEEINHDSSSSLSPSITVETSNDSNIEVSNRKRFKFKSHLMERNNTDTNPFKSALAENRDTSLLEHNQNKEIDVHDAKSLRTKSLSPSKKSANRLKKKTDVTLENVLSSSPIRRSLRKTTKKHSLDMSAQVQDNNEQNTSNSSLDNDEFRTKKPAYLKLKSKISPLRKKSLNNPFKDILMEDGSINARKSNIAMSAEDHHISVEQDKITTENSKGHEQVVMERYSQSMSHINEDFETSLKISSSNNVRNVSEKLNVQPKKKNKFSESNVNVSKSSSQRSVISEDKSEASPNKKQISFSRNSIRNKSEISKEHANVMSTDRTNINEMETRKARSDKLLRQDKFFTAQGASTSHVRNLLTSQVVNVEAFEKIKAEVDKLKTHELARIRIADEKKESASKATNVKLLSNMRKQPTKKNKSPKFVDKAYLVNGKVYKPPRLPRPKHWVTDHFYKFLWKRMEPKYQLSTRMRSEKFVLLLAKIVSIIERRKKYQNYKLELEALMKEMARLNIIGTQFEKIKNY</sequence>
<feature type="region of interest" description="Disordered" evidence="2">
    <location>
        <begin position="117"/>
        <end position="158"/>
    </location>
</feature>
<keyword evidence="1" id="KW-0175">Coiled coil</keyword>
<dbReference type="AlphaFoldDB" id="E2A3E7"/>
<feature type="compositionally biased region" description="Basic and acidic residues" evidence="2">
    <location>
        <begin position="126"/>
        <end position="140"/>
    </location>
</feature>
<evidence type="ECO:0000256" key="1">
    <source>
        <dbReference type="SAM" id="Coils"/>
    </source>
</evidence>
<name>E2A3E7_CAMFO</name>
<evidence type="ECO:0000256" key="2">
    <source>
        <dbReference type="SAM" id="MobiDB-lite"/>
    </source>
</evidence>
<feature type="region of interest" description="Disordered" evidence="2">
    <location>
        <begin position="1"/>
        <end position="29"/>
    </location>
</feature>
<feature type="region of interest" description="Disordered" evidence="2">
    <location>
        <begin position="246"/>
        <end position="283"/>
    </location>
</feature>
<feature type="compositionally biased region" description="Basic and acidic residues" evidence="2">
    <location>
        <begin position="197"/>
        <end position="213"/>
    </location>
</feature>
<feature type="compositionally biased region" description="Low complexity" evidence="2">
    <location>
        <begin position="399"/>
        <end position="414"/>
    </location>
</feature>
<gene>
    <name evidence="3" type="ORF">EAG_13962</name>
</gene>
<evidence type="ECO:0000313" key="4">
    <source>
        <dbReference type="Proteomes" id="UP000000311"/>
    </source>
</evidence>
<feature type="region of interest" description="Disordered" evidence="2">
    <location>
        <begin position="197"/>
        <end position="231"/>
    </location>
</feature>
<organism evidence="4">
    <name type="scientific">Camponotus floridanus</name>
    <name type="common">Florida carpenter ant</name>
    <dbReference type="NCBI Taxonomy" id="104421"/>
    <lineage>
        <taxon>Eukaryota</taxon>
        <taxon>Metazoa</taxon>
        <taxon>Ecdysozoa</taxon>
        <taxon>Arthropoda</taxon>
        <taxon>Hexapoda</taxon>
        <taxon>Insecta</taxon>
        <taxon>Pterygota</taxon>
        <taxon>Neoptera</taxon>
        <taxon>Endopterygota</taxon>
        <taxon>Hymenoptera</taxon>
        <taxon>Apocrita</taxon>
        <taxon>Aculeata</taxon>
        <taxon>Formicoidea</taxon>
        <taxon>Formicidae</taxon>
        <taxon>Formicinae</taxon>
        <taxon>Camponotus</taxon>
    </lineage>
</organism>
<feature type="coiled-coil region" evidence="1">
    <location>
        <begin position="615"/>
        <end position="642"/>
    </location>
</feature>
<evidence type="ECO:0000313" key="3">
    <source>
        <dbReference type="EMBL" id="EFN72011.1"/>
    </source>
</evidence>
<keyword evidence="4" id="KW-1185">Reference proteome</keyword>
<dbReference type="OrthoDB" id="7490880at2759"/>
<protein>
    <submittedName>
        <fullName evidence="3">Uncharacterized protein</fullName>
    </submittedName>
</protein>
<dbReference type="STRING" id="104421.E2A3E7"/>